<dbReference type="AlphaFoldDB" id="A0A0K2TQJ1"/>
<dbReference type="EMBL" id="HACA01010714">
    <property type="protein sequence ID" value="CDW28075.1"/>
    <property type="molecule type" value="Transcribed_RNA"/>
</dbReference>
<keyword evidence="1" id="KW-0472">Membrane</keyword>
<keyword evidence="1" id="KW-1133">Transmembrane helix</keyword>
<evidence type="ECO:0000313" key="2">
    <source>
        <dbReference type="EMBL" id="CDW28075.1"/>
    </source>
</evidence>
<sequence length="62" mass="7634">HFFRSNRRPIFIFVIILNSFKILSLVRTYFIVKFQKYLCIEFLWIKLSLFTYILEAKCPEII</sequence>
<accession>A0A0K2TQJ1</accession>
<feature type="transmembrane region" description="Helical" evidence="1">
    <location>
        <begin position="12"/>
        <end position="32"/>
    </location>
</feature>
<feature type="non-terminal residue" evidence="2">
    <location>
        <position position="1"/>
    </location>
</feature>
<organism evidence="2">
    <name type="scientific">Lepeophtheirus salmonis</name>
    <name type="common">Salmon louse</name>
    <name type="synonym">Caligus salmonis</name>
    <dbReference type="NCBI Taxonomy" id="72036"/>
    <lineage>
        <taxon>Eukaryota</taxon>
        <taxon>Metazoa</taxon>
        <taxon>Ecdysozoa</taxon>
        <taxon>Arthropoda</taxon>
        <taxon>Crustacea</taxon>
        <taxon>Multicrustacea</taxon>
        <taxon>Hexanauplia</taxon>
        <taxon>Copepoda</taxon>
        <taxon>Siphonostomatoida</taxon>
        <taxon>Caligidae</taxon>
        <taxon>Lepeophtheirus</taxon>
    </lineage>
</organism>
<reference evidence="2" key="1">
    <citation type="submission" date="2014-05" db="EMBL/GenBank/DDBJ databases">
        <authorList>
            <person name="Chronopoulou M."/>
        </authorList>
    </citation>
    <scope>NUCLEOTIDE SEQUENCE</scope>
    <source>
        <tissue evidence="2">Whole organism</tissue>
    </source>
</reference>
<name>A0A0K2TQJ1_LEPSM</name>
<evidence type="ECO:0000256" key="1">
    <source>
        <dbReference type="SAM" id="Phobius"/>
    </source>
</evidence>
<protein>
    <submittedName>
        <fullName evidence="2">Uncharacterized protein</fullName>
    </submittedName>
</protein>
<proteinExistence type="predicted"/>
<keyword evidence="1" id="KW-0812">Transmembrane</keyword>